<gene>
    <name evidence="4" type="primary">hscb</name>
</gene>
<feature type="domain" description="J" evidence="3">
    <location>
        <begin position="168"/>
        <end position="240"/>
    </location>
</feature>
<dbReference type="InterPro" id="IPR009073">
    <property type="entry name" value="HscB_oligo_C"/>
</dbReference>
<comment type="similarity">
    <text evidence="1">Belongs to the HscB family.</text>
</comment>
<evidence type="ECO:0000313" key="4">
    <source>
        <dbReference type="Ensembl" id="ENSSFOP00015027556.1"/>
    </source>
</evidence>
<dbReference type="FunFam" id="1.10.287.110:FF:000042">
    <property type="entry name" value="Iron-sulfur cluster co-chaperone protein HscB, mitochondrial"/>
    <property type="match status" value="1"/>
</dbReference>
<dbReference type="Ensembl" id="ENSSFOT00015027866.2">
    <property type="protein sequence ID" value="ENSSFOP00015027556.1"/>
    <property type="gene ID" value="ENSSFOG00015017691.2"/>
</dbReference>
<evidence type="ECO:0000259" key="3">
    <source>
        <dbReference type="PROSITE" id="PS50076"/>
    </source>
</evidence>
<dbReference type="GO" id="GO:0005739">
    <property type="term" value="C:mitochondrion"/>
    <property type="evidence" value="ECO:0007669"/>
    <property type="project" value="TreeGrafter"/>
</dbReference>
<dbReference type="GeneTree" id="ENSGT00390000008206"/>
<name>A0A8C9S7C8_SCLFO</name>
<proteinExistence type="inferred from homology"/>
<dbReference type="SMART" id="SM00271">
    <property type="entry name" value="DnaJ"/>
    <property type="match status" value="1"/>
</dbReference>
<dbReference type="AlphaFoldDB" id="A0A8C9S7C8"/>
<evidence type="ECO:0000256" key="2">
    <source>
        <dbReference type="ARBA" id="ARBA00023186"/>
    </source>
</evidence>
<sequence>MYFLYTYFWRPMKSGRTEFTVLLSRPIAPREPSQFGWMNVTTKLRKLAAVASEMQAFNKLAVWCVSRGIQSEKPFAANTLCCWNVFYRTSSSTLSTSAVSSGSKYAVVELGQNVWPPHFLVGGRFVTRTFCTISAKVRCWQCGHPLRESPAFFCPECAVIQSPDENATYFDIMDCEKSFALDTQKLQHRYLELQRSLHPDNFGQKTQKEQEYSETQSALINKAYRTLLKPLSRGMYMLELVGVHLEEGTDGGDPQFLLEIMDLNERLAETQSKEEAKAIGHSVRGKLLKLAEEINAAFLNGNFLITPVEGCLFFHLAQAS</sequence>
<dbReference type="SUPFAM" id="SSF47144">
    <property type="entry name" value="HSC20 (HSCB), C-terminal oligomerisation domain"/>
    <property type="match status" value="1"/>
</dbReference>
<dbReference type="PANTHER" id="PTHR14021:SF15">
    <property type="entry name" value="IRON-SULFUR CLUSTER CO-CHAPERONE PROTEIN HSCB"/>
    <property type="match status" value="1"/>
</dbReference>
<dbReference type="NCBIfam" id="TIGR00714">
    <property type="entry name" value="hscB"/>
    <property type="match status" value="1"/>
</dbReference>
<evidence type="ECO:0000313" key="5">
    <source>
        <dbReference type="Proteomes" id="UP000694397"/>
    </source>
</evidence>
<protein>
    <submittedName>
        <fullName evidence="4">HscB mitochondrial iron-sulfur cluster cochaperone</fullName>
    </submittedName>
</protein>
<dbReference type="OrthoDB" id="448954at2759"/>
<dbReference type="GO" id="GO:0051259">
    <property type="term" value="P:protein complex oligomerization"/>
    <property type="evidence" value="ECO:0007669"/>
    <property type="project" value="InterPro"/>
</dbReference>
<dbReference type="Proteomes" id="UP000694397">
    <property type="component" value="Chromosome 12"/>
</dbReference>
<evidence type="ECO:0000256" key="1">
    <source>
        <dbReference type="ARBA" id="ARBA00010476"/>
    </source>
</evidence>
<dbReference type="InterPro" id="IPR036869">
    <property type="entry name" value="J_dom_sf"/>
</dbReference>
<keyword evidence="2" id="KW-0143">Chaperone</keyword>
<dbReference type="Gene3D" id="1.20.1280.20">
    <property type="entry name" value="HscB, C-terminal domain"/>
    <property type="match status" value="1"/>
</dbReference>
<organism evidence="4 5">
    <name type="scientific">Scleropages formosus</name>
    <name type="common">Asian bonytongue</name>
    <name type="synonym">Osteoglossum formosum</name>
    <dbReference type="NCBI Taxonomy" id="113540"/>
    <lineage>
        <taxon>Eukaryota</taxon>
        <taxon>Metazoa</taxon>
        <taxon>Chordata</taxon>
        <taxon>Craniata</taxon>
        <taxon>Vertebrata</taxon>
        <taxon>Euteleostomi</taxon>
        <taxon>Actinopterygii</taxon>
        <taxon>Neopterygii</taxon>
        <taxon>Teleostei</taxon>
        <taxon>Osteoglossocephala</taxon>
        <taxon>Osteoglossomorpha</taxon>
        <taxon>Osteoglossiformes</taxon>
        <taxon>Osteoglossidae</taxon>
        <taxon>Scleropages</taxon>
    </lineage>
</organism>
<dbReference type="GO" id="GO:0001671">
    <property type="term" value="F:ATPase activator activity"/>
    <property type="evidence" value="ECO:0007669"/>
    <property type="project" value="InterPro"/>
</dbReference>
<reference evidence="4" key="2">
    <citation type="submission" date="2025-08" db="UniProtKB">
        <authorList>
            <consortium name="Ensembl"/>
        </authorList>
    </citation>
    <scope>IDENTIFICATION</scope>
</reference>
<dbReference type="CDD" id="cd06257">
    <property type="entry name" value="DnaJ"/>
    <property type="match status" value="1"/>
</dbReference>
<dbReference type="PANTHER" id="PTHR14021">
    <property type="entry name" value="IRON-SULFUR CLUSTER CO-CHAPERONE PROTEIN HSCB"/>
    <property type="match status" value="1"/>
</dbReference>
<dbReference type="InterPro" id="IPR004640">
    <property type="entry name" value="HscB"/>
</dbReference>
<dbReference type="Pfam" id="PF07743">
    <property type="entry name" value="HSCB_C"/>
    <property type="match status" value="1"/>
</dbReference>
<keyword evidence="5" id="KW-1185">Reference proteome</keyword>
<dbReference type="InterPro" id="IPR001623">
    <property type="entry name" value="DnaJ_domain"/>
</dbReference>
<dbReference type="SUPFAM" id="SSF46565">
    <property type="entry name" value="Chaperone J-domain"/>
    <property type="match status" value="1"/>
</dbReference>
<dbReference type="GO" id="GO:0051087">
    <property type="term" value="F:protein-folding chaperone binding"/>
    <property type="evidence" value="ECO:0007669"/>
    <property type="project" value="InterPro"/>
</dbReference>
<accession>A0A8C9S7C8</accession>
<reference evidence="4" key="3">
    <citation type="submission" date="2025-09" db="UniProtKB">
        <authorList>
            <consortium name="Ensembl"/>
        </authorList>
    </citation>
    <scope>IDENTIFICATION</scope>
</reference>
<dbReference type="PROSITE" id="PS50076">
    <property type="entry name" value="DNAJ_2"/>
    <property type="match status" value="1"/>
</dbReference>
<dbReference type="GO" id="GO:0044571">
    <property type="term" value="P:[2Fe-2S] cluster assembly"/>
    <property type="evidence" value="ECO:0007669"/>
    <property type="project" value="InterPro"/>
</dbReference>
<reference evidence="4 5" key="1">
    <citation type="submission" date="2019-04" db="EMBL/GenBank/DDBJ databases">
        <authorList>
            <consortium name="Wellcome Sanger Institute Data Sharing"/>
        </authorList>
    </citation>
    <scope>NUCLEOTIDE SEQUENCE [LARGE SCALE GENOMIC DNA]</scope>
</reference>
<dbReference type="Gene3D" id="1.10.287.110">
    <property type="entry name" value="DnaJ domain"/>
    <property type="match status" value="1"/>
</dbReference>
<dbReference type="InterPro" id="IPR036386">
    <property type="entry name" value="HscB_C_sf"/>
</dbReference>